<dbReference type="EMBL" id="JAFNME010000011">
    <property type="protein sequence ID" value="MBO1249487.1"/>
    <property type="molecule type" value="Genomic_DNA"/>
</dbReference>
<gene>
    <name evidence="1" type="ORF">J1777_06525</name>
</gene>
<comment type="caution">
    <text evidence="1">The sequence shown here is derived from an EMBL/GenBank/DDBJ whole genome shotgun (WGS) entry which is preliminary data.</text>
</comment>
<name>A0A939GY72_9BURK</name>
<accession>A0A939GY72</accession>
<dbReference type="InterPro" id="IPR036291">
    <property type="entry name" value="NAD(P)-bd_dom_sf"/>
</dbReference>
<keyword evidence="2" id="KW-1185">Reference proteome</keyword>
<evidence type="ECO:0000313" key="2">
    <source>
        <dbReference type="Proteomes" id="UP000664731"/>
    </source>
</evidence>
<organism evidence="1 2">
    <name type="scientific">Comamonas denitrificans</name>
    <dbReference type="NCBI Taxonomy" id="117506"/>
    <lineage>
        <taxon>Bacteria</taxon>
        <taxon>Pseudomonadati</taxon>
        <taxon>Pseudomonadota</taxon>
        <taxon>Betaproteobacteria</taxon>
        <taxon>Burkholderiales</taxon>
        <taxon>Comamonadaceae</taxon>
        <taxon>Comamonas</taxon>
    </lineage>
</organism>
<evidence type="ECO:0000313" key="1">
    <source>
        <dbReference type="EMBL" id="MBO1249487.1"/>
    </source>
</evidence>
<dbReference type="Gene3D" id="3.30.1780.10">
    <property type="entry name" value="ornithine cyclodeaminase, domain 1"/>
    <property type="match status" value="1"/>
</dbReference>
<protein>
    <submittedName>
        <fullName evidence="1">Ornithine cyclodeaminase</fullName>
    </submittedName>
</protein>
<dbReference type="Proteomes" id="UP000664731">
    <property type="component" value="Unassembled WGS sequence"/>
</dbReference>
<dbReference type="PANTHER" id="PTHR13812">
    <property type="entry name" value="KETIMINE REDUCTASE MU-CRYSTALLIN"/>
    <property type="match status" value="1"/>
</dbReference>
<proteinExistence type="predicted"/>
<dbReference type="Gene3D" id="3.40.50.720">
    <property type="entry name" value="NAD(P)-binding Rossmann-like Domain"/>
    <property type="match status" value="1"/>
</dbReference>
<dbReference type="Pfam" id="PF02423">
    <property type="entry name" value="OCD_Mu_crystall"/>
    <property type="match status" value="1"/>
</dbReference>
<dbReference type="InterPro" id="IPR003462">
    <property type="entry name" value="ODC_Mu_crystall"/>
</dbReference>
<dbReference type="PANTHER" id="PTHR13812:SF19">
    <property type="entry name" value="KETIMINE REDUCTASE MU-CRYSTALLIN"/>
    <property type="match status" value="1"/>
</dbReference>
<reference evidence="1" key="1">
    <citation type="submission" date="2021-03" db="EMBL/GenBank/DDBJ databases">
        <title>Comamonas denitrificans.</title>
        <authorList>
            <person name="Finster K."/>
        </authorList>
    </citation>
    <scope>NUCLEOTIDE SEQUENCE</scope>
    <source>
        <strain evidence="1">MM2021_4</strain>
    </source>
</reference>
<dbReference type="AlphaFoldDB" id="A0A939GY72"/>
<dbReference type="RefSeq" id="WP_207575009.1">
    <property type="nucleotide sequence ID" value="NZ_JAFNME010000011.1"/>
</dbReference>
<dbReference type="SUPFAM" id="SSF51735">
    <property type="entry name" value="NAD(P)-binding Rossmann-fold domains"/>
    <property type="match status" value="1"/>
</dbReference>
<dbReference type="NCBIfam" id="NF005762">
    <property type="entry name" value="PRK07589.1"/>
    <property type="match status" value="1"/>
</dbReference>
<dbReference type="InterPro" id="IPR023401">
    <property type="entry name" value="ODC_N"/>
</dbReference>
<sequence length="367" mass="39607">MTIQASPTPAVQTDFLSASDAARLVARVGVVGVLRMIATAIEDDYLRWQDFDKSARTAAHSANGVIELMPVADARDYAFKYVNGHPINTRYGLPTVMAFGALADVATGMPRFVSELTLTTALRTAATSVMVAKRLARPDSRSMALIGNGSQSEFQALAFIALLGVRELRLFDIDPATSQKLLRNLEPFLHEFGATAHILPSVQEAVRGADIVTTVTADKAYATILHASMVEPGMHINAVGGDCPGKTELEAAVLQRAQVFVEYEPQTRIEGELQQMPADFAVTEFWRVLQGQAAGRTAAQQITVFDSVGFALEDYSALRCMHALARSAGLLAQIELIPTLDDPKDLFAMVRQAQAAHTALHADRKAA</sequence>